<name>L9JNU8_TUPCH</name>
<evidence type="ECO:0000313" key="2">
    <source>
        <dbReference type="Proteomes" id="UP000011518"/>
    </source>
</evidence>
<dbReference type="InParanoid" id="L9JNU8"/>
<keyword evidence="2" id="KW-1185">Reference proteome</keyword>
<evidence type="ECO:0000313" key="1">
    <source>
        <dbReference type="EMBL" id="ELW52013.1"/>
    </source>
</evidence>
<reference evidence="2" key="1">
    <citation type="submission" date="2012-07" db="EMBL/GenBank/DDBJ databases">
        <title>Genome of the Chinese tree shrew, a rising model animal genetically related to primates.</title>
        <authorList>
            <person name="Zhang G."/>
            <person name="Fan Y."/>
            <person name="Yao Y."/>
            <person name="Huang Z."/>
        </authorList>
    </citation>
    <scope>NUCLEOTIDE SEQUENCE [LARGE SCALE GENOMIC DNA]</scope>
</reference>
<reference evidence="2" key="2">
    <citation type="journal article" date="2013" name="Nat. Commun.">
        <title>Genome of the Chinese tree shrew.</title>
        <authorList>
            <person name="Fan Y."/>
            <person name="Huang Z.Y."/>
            <person name="Cao C.C."/>
            <person name="Chen C.S."/>
            <person name="Chen Y.X."/>
            <person name="Fan D.D."/>
            <person name="He J."/>
            <person name="Hou H.L."/>
            <person name="Hu L."/>
            <person name="Hu X.T."/>
            <person name="Jiang X.T."/>
            <person name="Lai R."/>
            <person name="Lang Y.S."/>
            <person name="Liang B."/>
            <person name="Liao S.G."/>
            <person name="Mu D."/>
            <person name="Ma Y.Y."/>
            <person name="Niu Y.Y."/>
            <person name="Sun X.Q."/>
            <person name="Xia J.Q."/>
            <person name="Xiao J."/>
            <person name="Xiong Z.Q."/>
            <person name="Xu L."/>
            <person name="Yang L."/>
            <person name="Zhang Y."/>
            <person name="Zhao W."/>
            <person name="Zhao X.D."/>
            <person name="Zheng Y.T."/>
            <person name="Zhou J.M."/>
            <person name="Zhu Y.B."/>
            <person name="Zhang G.J."/>
            <person name="Wang J."/>
            <person name="Yao Y.G."/>
        </authorList>
    </citation>
    <scope>NUCLEOTIDE SEQUENCE [LARGE SCALE GENOMIC DNA]</scope>
</reference>
<proteinExistence type="predicted"/>
<dbReference type="AlphaFoldDB" id="L9JNU8"/>
<accession>L9JNU8</accession>
<sequence length="174" mass="19238">MGTLNPITPIRLQPLQDGLKQAAGQMDKLDTKVGVRPEASRRPGRAPGLFRDERALGYPCRLETVALTRAGAKRALPMSLASWTPAGQVSILCLCKAQVLMGVHARKEPGSLRQLDSLLSLGNQLLTELSDESSLPRPQPLGKRRWPLRYKGGGDNEMDCRRCDSWLFPRLLEI</sequence>
<gene>
    <name evidence="1" type="ORF">TREES_T100020887</name>
</gene>
<dbReference type="Proteomes" id="UP000011518">
    <property type="component" value="Unassembled WGS sequence"/>
</dbReference>
<organism evidence="1 2">
    <name type="scientific">Tupaia chinensis</name>
    <name type="common">Chinese tree shrew</name>
    <name type="synonym">Tupaia belangeri chinensis</name>
    <dbReference type="NCBI Taxonomy" id="246437"/>
    <lineage>
        <taxon>Eukaryota</taxon>
        <taxon>Metazoa</taxon>
        <taxon>Chordata</taxon>
        <taxon>Craniata</taxon>
        <taxon>Vertebrata</taxon>
        <taxon>Euteleostomi</taxon>
        <taxon>Mammalia</taxon>
        <taxon>Eutheria</taxon>
        <taxon>Euarchontoglires</taxon>
        <taxon>Scandentia</taxon>
        <taxon>Tupaiidae</taxon>
        <taxon>Tupaia</taxon>
    </lineage>
</organism>
<protein>
    <submittedName>
        <fullName evidence="1">Uncharacterized protein</fullName>
    </submittedName>
</protein>
<dbReference type="EMBL" id="KB320961">
    <property type="protein sequence ID" value="ELW52013.1"/>
    <property type="molecule type" value="Genomic_DNA"/>
</dbReference>